<evidence type="ECO:0000256" key="2">
    <source>
        <dbReference type="ARBA" id="ARBA00005678"/>
    </source>
</evidence>
<dbReference type="GO" id="GO:0005200">
    <property type="term" value="F:structural constituent of cytoskeleton"/>
    <property type="evidence" value="ECO:0007669"/>
    <property type="project" value="InterPro"/>
</dbReference>
<keyword evidence="11" id="KW-1185">Reference proteome</keyword>
<evidence type="ECO:0000256" key="5">
    <source>
        <dbReference type="ARBA" id="ARBA00023054"/>
    </source>
</evidence>
<feature type="compositionally biased region" description="Low complexity" evidence="8">
    <location>
        <begin position="1"/>
        <end position="11"/>
    </location>
</feature>
<dbReference type="Pfam" id="PF06705">
    <property type="entry name" value="SF-assemblin"/>
    <property type="match status" value="1"/>
</dbReference>
<dbReference type="InterPro" id="IPR008374">
    <property type="entry name" value="SF_assemblin/giardin_b"/>
</dbReference>
<feature type="compositionally biased region" description="Gly residues" evidence="8">
    <location>
        <begin position="18"/>
        <end position="36"/>
    </location>
</feature>
<organism evidence="10 11">
    <name type="scientific">Pycnococcus provasolii</name>
    <dbReference type="NCBI Taxonomy" id="41880"/>
    <lineage>
        <taxon>Eukaryota</taxon>
        <taxon>Viridiplantae</taxon>
        <taxon>Chlorophyta</taxon>
        <taxon>Pseudoscourfieldiophyceae</taxon>
        <taxon>Pseudoscourfieldiales</taxon>
        <taxon>Pycnococcaceae</taxon>
        <taxon>Pycnococcus</taxon>
    </lineage>
</organism>
<feature type="compositionally biased region" description="Basic and acidic residues" evidence="8">
    <location>
        <begin position="621"/>
        <end position="634"/>
    </location>
</feature>
<proteinExistence type="inferred from homology"/>
<keyword evidence="5 7" id="KW-0175">Coiled coil</keyword>
<dbReference type="OrthoDB" id="436841at2759"/>
<evidence type="ECO:0000256" key="6">
    <source>
        <dbReference type="ARBA" id="ARBA00023212"/>
    </source>
</evidence>
<evidence type="ECO:0000313" key="10">
    <source>
        <dbReference type="EMBL" id="GHP08392.1"/>
    </source>
</evidence>
<feature type="domain" description="Hydroxyproline O-arabinosyltransferase-like" evidence="9">
    <location>
        <begin position="244"/>
        <end position="381"/>
    </location>
</feature>
<feature type="coiled-coil region" evidence="7">
    <location>
        <begin position="514"/>
        <end position="578"/>
    </location>
</feature>
<reference evidence="10" key="1">
    <citation type="submission" date="2020-10" db="EMBL/GenBank/DDBJ databases">
        <title>Unveiling of a novel bifunctional photoreceptor, Dualchrome1, isolated from a cosmopolitan green alga.</title>
        <authorList>
            <person name="Suzuki S."/>
            <person name="Kawachi M."/>
        </authorList>
    </citation>
    <scope>NUCLEOTIDE SEQUENCE</scope>
    <source>
        <strain evidence="10">NIES 2893</strain>
    </source>
</reference>
<comment type="caution">
    <text evidence="10">The sequence shown here is derived from an EMBL/GenBank/DDBJ whole genome shotgun (WGS) entry which is preliminary data.</text>
</comment>
<feature type="region of interest" description="Disordered" evidence="8">
    <location>
        <begin position="608"/>
        <end position="634"/>
    </location>
</feature>
<sequence length="745" mass="81050">MPSRVRSQPSSRRLHGAPSGGGGGDPGGGGGGGGGVSAPRAGSGLSSSDSFAAKSLAQRGATPRRSALAKAPFETRARATLESVQKMKRREEQGEGQKRQTATSLDTRLQGKDGADGVELWGALVMDGTRNVQPNAQACRATCEQHLALNGDAGCNTWVYCGHRDKCSSSQGSCWLKRIDDPRKAEVRETGEHVMWTSGTIVTAPPQVKQKSSSSSSSSAEASESVDETFAEAFDGEGGADALHFVITSNGSPYVNIQTRSLYHSYLAAKRRANADDASFLGGFTRILHRRNYDALMREVPTVRVNPLHVACDTWCEFPVADRPDAFRKWLMHSRDSRRFRYILLGESDYIVIRPFPSIKVRAALAEYDGICFHYDYINPMYGGLESKLRDMARIAGDIKLPENIQDYSRDSSPNSARDRIVQQGLAAAGLIRPDFMNSGPTYVQGGSSAAAAGAQYGYGVRATPGAGLSSASPAYRAPTVTPRTEHTPAAVATPTANLTTSLASSFANFHGGLEAERRQRKMAEVQRRNEVEERIARLEKAVELEASRRAEADSALQMHLEKNLAKVEERVARAVNDAMSAVRTDVAAMAGNIDALRSAIEEERADRQADAARASAEHASSVDEVRTEMHDERVSRLEREAAMLKRIGEDIYSVAEKVDSERIVREQAVSEVLEHMRMIAPAAMNPSKRVEEERWQAHVLTEIADLKARLSAERDERLAEDEAIVAAVNSYTHALQEGLHIVNS</sequence>
<evidence type="ECO:0000256" key="3">
    <source>
        <dbReference type="ARBA" id="ARBA00022490"/>
    </source>
</evidence>
<comment type="similarity">
    <text evidence="2">Belongs to the SF-assemblin family.</text>
</comment>
<evidence type="ECO:0000313" key="11">
    <source>
        <dbReference type="Proteomes" id="UP000660262"/>
    </source>
</evidence>
<dbReference type="EMBL" id="BNJQ01000020">
    <property type="protein sequence ID" value="GHP08392.1"/>
    <property type="molecule type" value="Genomic_DNA"/>
</dbReference>
<accession>A0A830HN97</accession>
<keyword evidence="3" id="KW-0963">Cytoplasm</keyword>
<evidence type="ECO:0000256" key="1">
    <source>
        <dbReference type="ARBA" id="ARBA00004245"/>
    </source>
</evidence>
<feature type="compositionally biased region" description="Basic and acidic residues" evidence="8">
    <location>
        <begin position="89"/>
        <end position="98"/>
    </location>
</feature>
<name>A0A830HN97_9CHLO</name>
<dbReference type="AlphaFoldDB" id="A0A830HN97"/>
<keyword evidence="6" id="KW-0206">Cytoskeleton</keyword>
<evidence type="ECO:0000256" key="7">
    <source>
        <dbReference type="SAM" id="Coils"/>
    </source>
</evidence>
<dbReference type="GO" id="GO:0005874">
    <property type="term" value="C:microtubule"/>
    <property type="evidence" value="ECO:0007669"/>
    <property type="project" value="UniProtKB-KW"/>
</dbReference>
<feature type="compositionally biased region" description="Low complexity" evidence="8">
    <location>
        <begin position="212"/>
        <end position="222"/>
    </location>
</feature>
<comment type="subcellular location">
    <subcellularLocation>
        <location evidence="1">Cytoplasm</location>
        <location evidence="1">Cytoskeleton</location>
    </subcellularLocation>
</comment>
<dbReference type="Pfam" id="PF23452">
    <property type="entry name" value="HPAT"/>
    <property type="match status" value="1"/>
</dbReference>
<dbReference type="Proteomes" id="UP000660262">
    <property type="component" value="Unassembled WGS sequence"/>
</dbReference>
<dbReference type="PANTHER" id="PTHR40412">
    <property type="entry name" value="SF-ASSEMBLIN"/>
    <property type="match status" value="1"/>
</dbReference>
<gene>
    <name evidence="10" type="ORF">PPROV_000713100</name>
</gene>
<dbReference type="Gene3D" id="3.50.4.10">
    <property type="entry name" value="Hepatocyte Growth Factor"/>
    <property type="match status" value="1"/>
</dbReference>
<evidence type="ECO:0000259" key="9">
    <source>
        <dbReference type="Pfam" id="PF23452"/>
    </source>
</evidence>
<dbReference type="PANTHER" id="PTHR40412:SF1">
    <property type="entry name" value="SF-ASSEMBLIN"/>
    <property type="match status" value="1"/>
</dbReference>
<evidence type="ECO:0000256" key="4">
    <source>
        <dbReference type="ARBA" id="ARBA00022701"/>
    </source>
</evidence>
<dbReference type="PRINTS" id="PR01799">
    <property type="entry name" value="SFASSEMBLIN"/>
</dbReference>
<dbReference type="InterPro" id="IPR056508">
    <property type="entry name" value="HPAT-like"/>
</dbReference>
<protein>
    <recommendedName>
        <fullName evidence="9">Hydroxyproline O-arabinosyltransferase-like domain-containing protein</fullName>
    </recommendedName>
</protein>
<feature type="region of interest" description="Disordered" evidence="8">
    <location>
        <begin position="1"/>
        <end position="113"/>
    </location>
</feature>
<keyword evidence="4" id="KW-0493">Microtubule</keyword>
<feature type="region of interest" description="Disordered" evidence="8">
    <location>
        <begin position="201"/>
        <end position="222"/>
    </location>
</feature>
<evidence type="ECO:0000256" key="8">
    <source>
        <dbReference type="SAM" id="MobiDB-lite"/>
    </source>
</evidence>